<keyword evidence="3" id="KW-1185">Reference proteome</keyword>
<accession>A0A0D7AR34</accession>
<dbReference type="EMBL" id="KN881627">
    <property type="protein sequence ID" value="KIY53258.1"/>
    <property type="molecule type" value="Genomic_DNA"/>
</dbReference>
<keyword evidence="1" id="KW-0732">Signal</keyword>
<protein>
    <submittedName>
        <fullName evidence="2">Uncharacterized protein</fullName>
    </submittedName>
</protein>
<evidence type="ECO:0000313" key="3">
    <source>
        <dbReference type="Proteomes" id="UP000054144"/>
    </source>
</evidence>
<organism evidence="2 3">
    <name type="scientific">Fistulina hepatica ATCC 64428</name>
    <dbReference type="NCBI Taxonomy" id="1128425"/>
    <lineage>
        <taxon>Eukaryota</taxon>
        <taxon>Fungi</taxon>
        <taxon>Dikarya</taxon>
        <taxon>Basidiomycota</taxon>
        <taxon>Agaricomycotina</taxon>
        <taxon>Agaricomycetes</taxon>
        <taxon>Agaricomycetidae</taxon>
        <taxon>Agaricales</taxon>
        <taxon>Fistulinaceae</taxon>
        <taxon>Fistulina</taxon>
    </lineage>
</organism>
<dbReference type="Gene3D" id="2.60.120.260">
    <property type="entry name" value="Galactose-binding domain-like"/>
    <property type="match status" value="1"/>
</dbReference>
<dbReference type="AlphaFoldDB" id="A0A0D7AR34"/>
<gene>
    <name evidence="2" type="ORF">FISHEDRAFT_69111</name>
</gene>
<name>A0A0D7AR34_9AGAR</name>
<dbReference type="Proteomes" id="UP000054144">
    <property type="component" value="Unassembled WGS sequence"/>
</dbReference>
<evidence type="ECO:0000256" key="1">
    <source>
        <dbReference type="SAM" id="SignalP"/>
    </source>
</evidence>
<dbReference type="OrthoDB" id="3245657at2759"/>
<feature type="signal peptide" evidence="1">
    <location>
        <begin position="1"/>
        <end position="27"/>
    </location>
</feature>
<reference evidence="2 3" key="1">
    <citation type="journal article" date="2015" name="Fungal Genet. Biol.">
        <title>Evolution of novel wood decay mechanisms in Agaricales revealed by the genome sequences of Fistulina hepatica and Cylindrobasidium torrendii.</title>
        <authorList>
            <person name="Floudas D."/>
            <person name="Held B.W."/>
            <person name="Riley R."/>
            <person name="Nagy L.G."/>
            <person name="Koehler G."/>
            <person name="Ransdell A.S."/>
            <person name="Younus H."/>
            <person name="Chow J."/>
            <person name="Chiniquy J."/>
            <person name="Lipzen A."/>
            <person name="Tritt A."/>
            <person name="Sun H."/>
            <person name="Haridas S."/>
            <person name="LaButti K."/>
            <person name="Ohm R.A."/>
            <person name="Kues U."/>
            <person name="Blanchette R.A."/>
            <person name="Grigoriev I.V."/>
            <person name="Minto R.E."/>
            <person name="Hibbett D.S."/>
        </authorList>
    </citation>
    <scope>NUCLEOTIDE SEQUENCE [LARGE SCALE GENOMIC DNA]</scope>
    <source>
        <strain evidence="2 3">ATCC 64428</strain>
    </source>
</reference>
<feature type="chain" id="PRO_5002316693" evidence="1">
    <location>
        <begin position="28"/>
        <end position="360"/>
    </location>
</feature>
<proteinExistence type="predicted"/>
<sequence>MAGSPIQVFHFSSLSFLICFASFLVHATRIVNITLDDSSSRFTYLPSGGWVVGTNCTGCTAHPDTADLYNGTWHDSTFDVTSEDGAISDPNVPKNATVTFNGFAIYVYVALALTTSDPTGNSVMTFYIDDVQRGTYYKVAPGENGYEYHVCVFSYDSLSLGDHTLLIQNGLVNGNKSLVLLDYIIYSQPELNPFRVEPYPNLLSPSNGNSTSPGMSSVHNLQTMGNTYSLHPTSDNVGNSTSMEGSTSLPYAMSTMYDGRTAYDGPGRTADERRTFDPVAEASISGFADVPFRARNVSVIPPHLHVTNESVNSSIGGSSVSRPSAVISSNQASAVPSKSQISGLSRAVEAVEENPPAYAP</sequence>
<evidence type="ECO:0000313" key="2">
    <source>
        <dbReference type="EMBL" id="KIY53258.1"/>
    </source>
</evidence>